<organism evidence="19 20">
    <name type="scientific">Saccharibacillus endophyticus</name>
    <dbReference type="NCBI Taxonomy" id="2060666"/>
    <lineage>
        <taxon>Bacteria</taxon>
        <taxon>Bacillati</taxon>
        <taxon>Bacillota</taxon>
        <taxon>Bacilli</taxon>
        <taxon>Bacillales</taxon>
        <taxon>Paenibacillaceae</taxon>
        <taxon>Saccharibacillus</taxon>
    </lineage>
</organism>
<evidence type="ECO:0000256" key="8">
    <source>
        <dbReference type="ARBA" id="ARBA00022960"/>
    </source>
</evidence>
<keyword evidence="10 16" id="KW-1133">Transmembrane helix</keyword>
<reference evidence="20" key="1">
    <citation type="journal article" date="2019" name="Int. J. Syst. Evol. Microbiol.">
        <title>The Global Catalogue of Microorganisms (GCM) 10K type strain sequencing project: providing services to taxonomists for standard genome sequencing and annotation.</title>
        <authorList>
            <consortium name="The Broad Institute Genomics Platform"/>
            <consortium name="The Broad Institute Genome Sequencing Center for Infectious Disease"/>
            <person name="Wu L."/>
            <person name="Ma J."/>
        </authorList>
    </citation>
    <scope>NUCLEOTIDE SEQUENCE [LARGE SCALE GENOMIC DNA]</scope>
    <source>
        <strain evidence="20">CCM 8702</strain>
    </source>
</reference>
<evidence type="ECO:0000256" key="2">
    <source>
        <dbReference type="ARBA" id="ARBA00022645"/>
    </source>
</evidence>
<comment type="caution">
    <text evidence="19">The sequence shown here is derived from an EMBL/GenBank/DDBJ whole genome shotgun (WGS) entry which is preliminary data.</text>
</comment>
<evidence type="ECO:0000256" key="12">
    <source>
        <dbReference type="ARBA" id="ARBA00023268"/>
    </source>
</evidence>
<evidence type="ECO:0000256" key="10">
    <source>
        <dbReference type="ARBA" id="ARBA00022989"/>
    </source>
</evidence>
<comment type="catalytic activity">
    <reaction evidence="14">
        <text>Preferential cleavage: (Ac)2-L-Lys-D-Ala-|-D-Ala. Also transpeptidation of peptidyl-alanyl moieties that are N-acyl substituents of D-alanine.</text>
        <dbReference type="EC" id="3.4.16.4"/>
    </reaction>
</comment>
<dbReference type="Pfam" id="PF00912">
    <property type="entry name" value="Transgly"/>
    <property type="match status" value="1"/>
</dbReference>
<keyword evidence="2" id="KW-0121">Carboxypeptidase</keyword>
<dbReference type="InterPro" id="IPR036950">
    <property type="entry name" value="PBP_transglycosylase"/>
</dbReference>
<name>A0ABQ1ZTS3_9BACL</name>
<gene>
    <name evidence="19" type="primary">pbpF</name>
    <name evidence="19" type="ORF">GCM10007362_25370</name>
</gene>
<keyword evidence="5" id="KW-0808">Transferase</keyword>
<evidence type="ECO:0000256" key="16">
    <source>
        <dbReference type="SAM" id="Phobius"/>
    </source>
</evidence>
<keyword evidence="13" id="KW-0961">Cell wall biogenesis/degradation</keyword>
<feature type="domain" description="Penicillin-binding protein transpeptidase" evidence="17">
    <location>
        <begin position="354"/>
        <end position="634"/>
    </location>
</feature>
<dbReference type="Gene3D" id="1.10.3810.10">
    <property type="entry name" value="Biosynthetic peptidoglycan transglycosylase-like"/>
    <property type="match status" value="1"/>
</dbReference>
<keyword evidence="11 16" id="KW-0472">Membrane</keyword>
<dbReference type="Proteomes" id="UP000605427">
    <property type="component" value="Unassembled WGS sequence"/>
</dbReference>
<evidence type="ECO:0000259" key="17">
    <source>
        <dbReference type="Pfam" id="PF00905"/>
    </source>
</evidence>
<evidence type="ECO:0000256" key="11">
    <source>
        <dbReference type="ARBA" id="ARBA00023136"/>
    </source>
</evidence>
<dbReference type="InterPro" id="IPR001264">
    <property type="entry name" value="Glyco_trans_51"/>
</dbReference>
<keyword evidence="8" id="KW-0133">Cell shape</keyword>
<keyword evidence="9" id="KW-0573">Peptidoglycan synthesis</keyword>
<evidence type="ECO:0000256" key="1">
    <source>
        <dbReference type="ARBA" id="ARBA00022475"/>
    </source>
</evidence>
<dbReference type="InterPro" id="IPR023346">
    <property type="entry name" value="Lysozyme-like_dom_sf"/>
</dbReference>
<dbReference type="InterPro" id="IPR001460">
    <property type="entry name" value="PCN-bd_Tpept"/>
</dbReference>
<dbReference type="PANTHER" id="PTHR32282">
    <property type="entry name" value="BINDING PROTEIN TRANSPEPTIDASE, PUTATIVE-RELATED"/>
    <property type="match status" value="1"/>
</dbReference>
<evidence type="ECO:0000256" key="13">
    <source>
        <dbReference type="ARBA" id="ARBA00023316"/>
    </source>
</evidence>
<keyword evidence="4" id="KW-0328">Glycosyltransferase</keyword>
<evidence type="ECO:0000313" key="20">
    <source>
        <dbReference type="Proteomes" id="UP000605427"/>
    </source>
</evidence>
<sequence>MAKIEQVLESIGAMRQGRTGRFSRGVRRGLYGIFDLTAMTAVLALVVLIYIRFYGEWVIDHRADALQAASSAVIEDRTGTAVWRASLPEGGYREVASAAEIPLLVKQAFIGTEDRRYALHEGIDYTGIVRAAAVNVRSGGTAEGGSSITQQLARNVYLTLDQTWMRKLNEASIALALERHYVKDEILTMYLNEIYMGRGQYGIKAASRRYFGTAELNRLELWQIAILAGIPKAPSAYNPVDDPERAAGRAKVVLGLMAEQGVITAAEADAAAVRAAAYEAPQQSVVDAAGTAAYAAAALREAARKTGLPEEQLRGGGYRIETGLDAAAQAALTGVFAEDAYFPPDMGGQQTEAAMVVVDHRDGEVRALAGGRNGDGAGLNRAVDMKRQPGSAFKPIIAYGPALESGRFSPDSVLPDVLQTYGGYSPRNVGGVYRGSLTMTEALTRSINSPAVWLLNQTGISQAIEFAARLGIELGSEDEHLAIALGGLHEGVSPLQLAQAYSVIANGGTFRSAHFVRSVTDAQGQEIYRFDPEAESRPAMSAWTSAALAFMLRNAVAEGTGQAARIPNRIVGGKTGTVALAMKEVSQAANRDVWFAGFTPEWTAAVWMGFDRTDSGHYLTVPGSAAAGLFSAAMGKMLAGR</sequence>
<evidence type="ECO:0000256" key="5">
    <source>
        <dbReference type="ARBA" id="ARBA00022679"/>
    </source>
</evidence>
<keyword evidence="1" id="KW-1003">Cell membrane</keyword>
<dbReference type="NCBIfam" id="TIGR02074">
    <property type="entry name" value="PBP_1a_fam"/>
    <property type="match status" value="1"/>
</dbReference>
<feature type="transmembrane region" description="Helical" evidence="16">
    <location>
        <begin position="30"/>
        <end position="51"/>
    </location>
</feature>
<evidence type="ECO:0000256" key="7">
    <source>
        <dbReference type="ARBA" id="ARBA00022801"/>
    </source>
</evidence>
<comment type="catalytic activity">
    <reaction evidence="15">
        <text>[GlcNAc-(1-&gt;4)-Mur2Ac(oyl-L-Ala-gamma-D-Glu-L-Lys-D-Ala-D-Ala)](n)-di-trans,octa-cis-undecaprenyl diphosphate + beta-D-GlcNAc-(1-&gt;4)-Mur2Ac(oyl-L-Ala-gamma-D-Glu-L-Lys-D-Ala-D-Ala)-di-trans,octa-cis-undecaprenyl diphosphate = [GlcNAc-(1-&gt;4)-Mur2Ac(oyl-L-Ala-gamma-D-Glu-L-Lys-D-Ala-D-Ala)](n+1)-di-trans,octa-cis-undecaprenyl diphosphate + di-trans,octa-cis-undecaprenyl diphosphate + H(+)</text>
        <dbReference type="Rhea" id="RHEA:23708"/>
        <dbReference type="Rhea" id="RHEA-COMP:9602"/>
        <dbReference type="Rhea" id="RHEA-COMP:9603"/>
        <dbReference type="ChEBI" id="CHEBI:15378"/>
        <dbReference type="ChEBI" id="CHEBI:58405"/>
        <dbReference type="ChEBI" id="CHEBI:60033"/>
        <dbReference type="ChEBI" id="CHEBI:78435"/>
        <dbReference type="EC" id="2.4.99.28"/>
    </reaction>
</comment>
<evidence type="ECO:0000256" key="6">
    <source>
        <dbReference type="ARBA" id="ARBA00022692"/>
    </source>
</evidence>
<proteinExistence type="predicted"/>
<keyword evidence="6 16" id="KW-0812">Transmembrane</keyword>
<evidence type="ECO:0000259" key="18">
    <source>
        <dbReference type="Pfam" id="PF00912"/>
    </source>
</evidence>
<dbReference type="EMBL" id="BMDD01000003">
    <property type="protein sequence ID" value="GGH79095.1"/>
    <property type="molecule type" value="Genomic_DNA"/>
</dbReference>
<dbReference type="Pfam" id="PF00905">
    <property type="entry name" value="Transpeptidase"/>
    <property type="match status" value="1"/>
</dbReference>
<protein>
    <submittedName>
        <fullName evidence="19">Penicillin-binding protein 1F</fullName>
    </submittedName>
</protein>
<feature type="domain" description="Glycosyl transferase family 51" evidence="18">
    <location>
        <begin position="91"/>
        <end position="257"/>
    </location>
</feature>
<dbReference type="SUPFAM" id="SSF56601">
    <property type="entry name" value="beta-lactamase/transpeptidase-like"/>
    <property type="match status" value="1"/>
</dbReference>
<evidence type="ECO:0000256" key="3">
    <source>
        <dbReference type="ARBA" id="ARBA00022670"/>
    </source>
</evidence>
<dbReference type="InterPro" id="IPR050396">
    <property type="entry name" value="Glycosyltr_51/Transpeptidase"/>
</dbReference>
<dbReference type="SUPFAM" id="SSF53955">
    <property type="entry name" value="Lysozyme-like"/>
    <property type="match status" value="1"/>
</dbReference>
<dbReference type="InterPro" id="IPR012338">
    <property type="entry name" value="Beta-lactam/transpept-like"/>
</dbReference>
<evidence type="ECO:0000256" key="4">
    <source>
        <dbReference type="ARBA" id="ARBA00022676"/>
    </source>
</evidence>
<evidence type="ECO:0000313" key="19">
    <source>
        <dbReference type="EMBL" id="GGH79095.1"/>
    </source>
</evidence>
<evidence type="ECO:0000256" key="14">
    <source>
        <dbReference type="ARBA" id="ARBA00034000"/>
    </source>
</evidence>
<keyword evidence="7" id="KW-0378">Hydrolase</keyword>
<keyword evidence="3" id="KW-0645">Protease</keyword>
<dbReference type="Gene3D" id="3.40.710.10">
    <property type="entry name" value="DD-peptidase/beta-lactamase superfamily"/>
    <property type="match status" value="1"/>
</dbReference>
<keyword evidence="20" id="KW-1185">Reference proteome</keyword>
<keyword evidence="12" id="KW-0511">Multifunctional enzyme</keyword>
<dbReference type="PANTHER" id="PTHR32282:SF32">
    <property type="entry name" value="PENICILLIN-BINDING PROTEIN 2A"/>
    <property type="match status" value="1"/>
</dbReference>
<evidence type="ECO:0000256" key="9">
    <source>
        <dbReference type="ARBA" id="ARBA00022984"/>
    </source>
</evidence>
<evidence type="ECO:0000256" key="15">
    <source>
        <dbReference type="ARBA" id="ARBA00049902"/>
    </source>
</evidence>
<dbReference type="RefSeq" id="WP_229714171.1">
    <property type="nucleotide sequence ID" value="NZ_BMDD01000003.1"/>
</dbReference>
<accession>A0ABQ1ZTS3</accession>